<comment type="caution">
    <text evidence="1">The sequence shown here is derived from an EMBL/GenBank/DDBJ whole genome shotgun (WGS) entry which is preliminary data.</text>
</comment>
<proteinExistence type="predicted"/>
<evidence type="ECO:0000313" key="1">
    <source>
        <dbReference type="EMBL" id="KXB58158.1"/>
    </source>
</evidence>
<dbReference type="STRING" id="467210.HMPREF1866_01197"/>
<dbReference type="EMBL" id="LSDA01000063">
    <property type="protein sequence ID" value="KXB58158.1"/>
    <property type="molecule type" value="Genomic_DNA"/>
</dbReference>
<dbReference type="AlphaFoldDB" id="A0A133ZRU7"/>
<dbReference type="Proteomes" id="UP000070394">
    <property type="component" value="Unassembled WGS sequence"/>
</dbReference>
<organism evidence="1 2">
    <name type="scientific">Lachnoanaerobaculum saburreum</name>
    <dbReference type="NCBI Taxonomy" id="467210"/>
    <lineage>
        <taxon>Bacteria</taxon>
        <taxon>Bacillati</taxon>
        <taxon>Bacillota</taxon>
        <taxon>Clostridia</taxon>
        <taxon>Lachnospirales</taxon>
        <taxon>Lachnospiraceae</taxon>
        <taxon>Lachnoanaerobaculum</taxon>
    </lineage>
</organism>
<accession>A0A133ZRU7</accession>
<reference evidence="2" key="1">
    <citation type="submission" date="2016-01" db="EMBL/GenBank/DDBJ databases">
        <authorList>
            <person name="Mitreva M."/>
            <person name="Pepin K.H."/>
            <person name="Mihindukulasuriya K.A."/>
            <person name="Fulton R."/>
            <person name="Fronick C."/>
            <person name="O'Laughlin M."/>
            <person name="Miner T."/>
            <person name="Herter B."/>
            <person name="Rosa B.A."/>
            <person name="Cordes M."/>
            <person name="Tomlinson C."/>
            <person name="Wollam A."/>
            <person name="Palsikar V.B."/>
            <person name="Mardis E.R."/>
            <person name="Wilson R.K."/>
        </authorList>
    </citation>
    <scope>NUCLEOTIDE SEQUENCE [LARGE SCALE GENOMIC DNA]</scope>
    <source>
        <strain evidence="2">DNF00896</strain>
    </source>
</reference>
<protein>
    <submittedName>
        <fullName evidence="1">Uncharacterized protein</fullName>
    </submittedName>
</protein>
<dbReference type="PATRIC" id="fig|467210.3.peg.1186"/>
<name>A0A133ZRU7_9FIRM</name>
<evidence type="ECO:0000313" key="2">
    <source>
        <dbReference type="Proteomes" id="UP000070394"/>
    </source>
</evidence>
<sequence length="149" mass="17341">MVFILERLINNMDEMTLHLKDEVFDKLRNDSDAVLQKLLTNMTEKGSTEGRLTITIDISFLEETIQNKNPEIEGDRRLVHTPKFSHKVGSVLQIKNEQKGGINCDGFEMVYDYRKKEYVLKPILGGEQMSFYDMENKDEIPKLPLPFEE</sequence>
<gene>
    <name evidence="1" type="ORF">HMPREF1866_01197</name>
</gene>
<keyword evidence="2" id="KW-1185">Reference proteome</keyword>